<dbReference type="Proteomes" id="UP001239111">
    <property type="component" value="Chromosome 1"/>
</dbReference>
<evidence type="ECO:0000313" key="2">
    <source>
        <dbReference type="Proteomes" id="UP001239111"/>
    </source>
</evidence>
<comment type="caution">
    <text evidence="1">The sequence shown here is derived from an EMBL/GenBank/DDBJ whole genome shotgun (WGS) entry which is preliminary data.</text>
</comment>
<protein>
    <submittedName>
        <fullName evidence="1">Uncharacterized protein</fullName>
    </submittedName>
</protein>
<reference evidence="1" key="1">
    <citation type="submission" date="2023-04" db="EMBL/GenBank/DDBJ databases">
        <title>A chromosome-level genome assembly of the parasitoid wasp Eretmocerus hayati.</title>
        <authorList>
            <person name="Zhong Y."/>
            <person name="Liu S."/>
            <person name="Liu Y."/>
        </authorList>
    </citation>
    <scope>NUCLEOTIDE SEQUENCE</scope>
    <source>
        <strain evidence="1">ZJU_SS_LIU_2023</strain>
    </source>
</reference>
<organism evidence="1 2">
    <name type="scientific">Eretmocerus hayati</name>
    <dbReference type="NCBI Taxonomy" id="131215"/>
    <lineage>
        <taxon>Eukaryota</taxon>
        <taxon>Metazoa</taxon>
        <taxon>Ecdysozoa</taxon>
        <taxon>Arthropoda</taxon>
        <taxon>Hexapoda</taxon>
        <taxon>Insecta</taxon>
        <taxon>Pterygota</taxon>
        <taxon>Neoptera</taxon>
        <taxon>Endopterygota</taxon>
        <taxon>Hymenoptera</taxon>
        <taxon>Apocrita</taxon>
        <taxon>Proctotrupomorpha</taxon>
        <taxon>Chalcidoidea</taxon>
        <taxon>Aphelinidae</taxon>
        <taxon>Aphelininae</taxon>
        <taxon>Eretmocerus</taxon>
    </lineage>
</organism>
<sequence>MDSKTRWIKTGRIHDFVFVAKEVIATTSGYHVIFYNLVTNEERIEYFNDSLRGEGACCLAGHPIIPVFATSERCYKPKIYIHTYPDIKKVAVCKLNKTLNSYLSCCFAGTEFILSLTSFPDFQMIVWRWRTGEKLSSMSTRGTDEHQILKSPTTLHNLVFHFSITSGKLSTYEIHSYSKGVFITEHDVTEVKTKIACASWTSTTHLLLCDVLQNAYIASSDGKKVQIILNGDSSVPVDRELSILPIQSGFLLVDGHSRLRCFKKIVRETHPNESWDVSWSVDFASHPVKITLAQHEEAILLQDTSGKIFKLLLFQNEKPKPEQIMVDSRGITAICTLEPLETHIILLKNTNDLMVFDILEGEITTSLCISCDDSVICMVTHPQLPVIALCTSTGKIIFLTATESKIEIVKILYVQKEPLGFVRFSDTGQNLGIISNNPTQLFLAKTMLKEGLDIFFHTEFNKLVADILIFEKADCARVLLLIASLSSAKGNCIEMYSIRHGQKCLNAYHRIYLSQYYGTLFYTPGRADEFSSSPYLSKQIHFFRVEIEEDLIVMTGAISSHHDLRKCQISASKDFMVTSSLDGRLIVRNNSEVTKIVDTFSVHHYQEGGTAFSMFLSRSGIIVSLGKNGSLVGIQYSSGDDRDQIEIQKKLKDFHKSKWKPVKEDNAVPTWIELKKMKLIEREMEESSKLKKSVLDELNDLKMQIRESINLNTAKRIECQVPLSSFDLDKMKRAKTIEAATEIRKKTEISLEKNIVEFERIISHLMEKYWNEIEVHGVRLWSFDCTLGVDNFPLQSLGKEYTMQDFYIEFFDTPLLLPYANECHEEMPIKIIEEVSRLQNFRKFAKDSLSNPNPKQTIGTNSISTTSEKWIQDGEDDDRNQQAKESSQHLEYDFGTSKEYKLKKYFNEEFDSIRLFKCKILEKSIERLQMIKKYQNELTTFFGISTVTSELIRILWHSEKIPERMVMIMEEDILTNDECDSRQEFRDDGVVVFETVNTFYTEELRRFRRVKLEEMMDGLLEVRWEDEIKRDVPKPKCLLLKKPSDYTEKDIQAVNLYNNKVEKLKHEREKYKNHLKSEISSLESSINNDLEDFNQKMQELSLKKIIMKAAVLQEFFLFMNKRRENTLYTRGVELISVIMAKDLEVLELKSQELMNKIATIESIVVELKSKFESLLKRDKSHESKFRNEFVDLKQPMVEHLLRQYKRRPRIGQITCTSLTCLIETVKCLTSSKKSAILPREYLDFLRGMDALDVMPNNLPPQIEISHWQSLCKLRRNRVEIEIKMRAAALELNETEQTLVHLQKLSSSTQSQVFSLRNTSEEEKIKLTTLLENPNVQLVLKTAQVEIPILGNVTDYDNVVVVPCQRLLDLNNEILREGERKIRIMRSFVSLKNAILTRDWKNRCLSKNLENLQEHLALLETLRVKREVRSYLLERLEKRIRYTDASSCDRMLKSVRKKFQCMLKTEKLNLLKIIREIKYWTNKNVELLTSVQELSLKKQLDCSILEEDPLHRKNRMFHANCFDSIMERNTLIEDIQRNRDELLHLKAELELLKLKTFPTLRFKDKTRNNDLASFGAKKEKMKQ</sequence>
<keyword evidence="2" id="KW-1185">Reference proteome</keyword>
<evidence type="ECO:0000313" key="1">
    <source>
        <dbReference type="EMBL" id="KAJ8681900.1"/>
    </source>
</evidence>
<proteinExistence type="predicted"/>
<name>A0ACC2PJE3_9HYME</name>
<gene>
    <name evidence="1" type="ORF">QAD02_017692</name>
</gene>
<accession>A0ACC2PJE3</accession>
<dbReference type="EMBL" id="CM056741">
    <property type="protein sequence ID" value="KAJ8681900.1"/>
    <property type="molecule type" value="Genomic_DNA"/>
</dbReference>